<evidence type="ECO:0000313" key="1">
    <source>
        <dbReference type="EMBL" id="GAA0359953.1"/>
    </source>
</evidence>
<accession>A0ABP3H1G6</accession>
<reference evidence="2" key="1">
    <citation type="journal article" date="2019" name="Int. J. Syst. Evol. Microbiol.">
        <title>The Global Catalogue of Microorganisms (GCM) 10K type strain sequencing project: providing services to taxonomists for standard genome sequencing and annotation.</title>
        <authorList>
            <consortium name="The Broad Institute Genomics Platform"/>
            <consortium name="The Broad Institute Genome Sequencing Center for Infectious Disease"/>
            <person name="Wu L."/>
            <person name="Ma J."/>
        </authorList>
    </citation>
    <scope>NUCLEOTIDE SEQUENCE [LARGE SCALE GENOMIC DNA]</scope>
    <source>
        <strain evidence="2">JCM 3146</strain>
    </source>
</reference>
<comment type="caution">
    <text evidence="1">The sequence shown here is derived from an EMBL/GenBank/DDBJ whole genome shotgun (WGS) entry which is preliminary data.</text>
</comment>
<organism evidence="1 2">
    <name type="scientific">Actinoallomurus spadix</name>
    <dbReference type="NCBI Taxonomy" id="79912"/>
    <lineage>
        <taxon>Bacteria</taxon>
        <taxon>Bacillati</taxon>
        <taxon>Actinomycetota</taxon>
        <taxon>Actinomycetes</taxon>
        <taxon>Streptosporangiales</taxon>
        <taxon>Thermomonosporaceae</taxon>
        <taxon>Actinoallomurus</taxon>
    </lineage>
</organism>
<dbReference type="Proteomes" id="UP001501822">
    <property type="component" value="Unassembled WGS sequence"/>
</dbReference>
<gene>
    <name evidence="1" type="ORF">GCM10010151_57190</name>
</gene>
<dbReference type="EMBL" id="BAAABM010000053">
    <property type="protein sequence ID" value="GAA0359953.1"/>
    <property type="molecule type" value="Genomic_DNA"/>
</dbReference>
<keyword evidence="2" id="KW-1185">Reference proteome</keyword>
<sequence length="95" mass="9889">MMECRAADRAEVVKVAGRAVLRKKAVPITVSPSLNATFPCGVRVPPTDWTVAVKVIGSPVLAGLLLEVRVVVLGRSPGTRMTVEGLLVASVIVAA</sequence>
<proteinExistence type="predicted"/>
<protein>
    <submittedName>
        <fullName evidence="1">Uncharacterized protein</fullName>
    </submittedName>
</protein>
<evidence type="ECO:0000313" key="2">
    <source>
        <dbReference type="Proteomes" id="UP001501822"/>
    </source>
</evidence>
<name>A0ABP3H1G6_9ACTN</name>